<dbReference type="GO" id="GO:0043161">
    <property type="term" value="P:proteasome-mediated ubiquitin-dependent protein catabolic process"/>
    <property type="evidence" value="ECO:0007669"/>
    <property type="project" value="TreeGrafter"/>
</dbReference>
<dbReference type="GO" id="GO:0008541">
    <property type="term" value="C:proteasome regulatory particle, lid subcomplex"/>
    <property type="evidence" value="ECO:0007669"/>
    <property type="project" value="UniProtKB-ARBA"/>
</dbReference>
<name>A0A0D2DME8_9EURO</name>
<gene>
    <name evidence="4" type="ORF">PV06_04705</name>
</gene>
<feature type="domain" description="PCI" evidence="3">
    <location>
        <begin position="76"/>
        <end position="259"/>
    </location>
</feature>
<dbReference type="InterPro" id="IPR000717">
    <property type="entry name" value="PCI_dom"/>
</dbReference>
<dbReference type="Gene3D" id="1.25.40.990">
    <property type="match status" value="1"/>
</dbReference>
<evidence type="ECO:0000259" key="3">
    <source>
        <dbReference type="PROSITE" id="PS50250"/>
    </source>
</evidence>
<dbReference type="InterPro" id="IPR006746">
    <property type="entry name" value="26S_Psome_Rpn12"/>
</dbReference>
<dbReference type="GO" id="GO:0005634">
    <property type="term" value="C:nucleus"/>
    <property type="evidence" value="ECO:0007669"/>
    <property type="project" value="TreeGrafter"/>
</dbReference>
<dbReference type="OrthoDB" id="8775810at2759"/>
<evidence type="ECO:0000313" key="4">
    <source>
        <dbReference type="EMBL" id="KIW43620.1"/>
    </source>
</evidence>
<reference evidence="4 5" key="1">
    <citation type="submission" date="2015-01" db="EMBL/GenBank/DDBJ databases">
        <title>The Genome Sequence of Exophiala oligosperma CBS72588.</title>
        <authorList>
            <consortium name="The Broad Institute Genomics Platform"/>
            <person name="Cuomo C."/>
            <person name="de Hoog S."/>
            <person name="Gorbushina A."/>
            <person name="Stielow B."/>
            <person name="Teixiera M."/>
            <person name="Abouelleil A."/>
            <person name="Chapman S.B."/>
            <person name="Priest M."/>
            <person name="Young S.K."/>
            <person name="Wortman J."/>
            <person name="Nusbaum C."/>
            <person name="Birren B."/>
        </authorList>
    </citation>
    <scope>NUCLEOTIDE SEQUENCE [LARGE SCALE GENOMIC DNA]</scope>
    <source>
        <strain evidence="4 5">CBS 72588</strain>
    </source>
</reference>
<dbReference type="PROSITE" id="PS50250">
    <property type="entry name" value="PCI"/>
    <property type="match status" value="1"/>
</dbReference>
<proteinExistence type="inferred from homology"/>
<dbReference type="HOGENOM" id="CLU_046003_1_1_1"/>
<dbReference type="RefSeq" id="XP_016263836.1">
    <property type="nucleotide sequence ID" value="XM_016405630.1"/>
</dbReference>
<dbReference type="Proteomes" id="UP000053342">
    <property type="component" value="Unassembled WGS sequence"/>
</dbReference>
<dbReference type="GeneID" id="27356779"/>
<dbReference type="FunFam" id="1.25.40.990:FF:000001">
    <property type="entry name" value="26S proteasome non-ATPase regulatory subunit"/>
    <property type="match status" value="1"/>
</dbReference>
<dbReference type="EMBL" id="KN847335">
    <property type="protein sequence ID" value="KIW43620.1"/>
    <property type="molecule type" value="Genomic_DNA"/>
</dbReference>
<dbReference type="PANTHER" id="PTHR12387">
    <property type="entry name" value="26S PROTEASOME NON-ATPASE REGULATORY SUBUNIT 8"/>
    <property type="match status" value="1"/>
</dbReference>
<dbReference type="Pfam" id="PF10075">
    <property type="entry name" value="CSN8_PSD8_EIF3K"/>
    <property type="match status" value="1"/>
</dbReference>
<dbReference type="STRING" id="215243.A0A0D2DME8"/>
<protein>
    <recommendedName>
        <fullName evidence="3">PCI domain-containing protein</fullName>
    </recommendedName>
</protein>
<dbReference type="VEuPathDB" id="FungiDB:PV06_04705"/>
<sequence length="275" mass="30498">MPAAPGHNTSLDPILHSLQQSLSHGDPSQAQSLLQKAKLALLQQNALIPSQQTAVSTLATARSILEAGALLSIRSRDPDSFIRYYSQLQPFYDFPGLQSSPSQSRSKITGLYLLLLLSQGDYAGFHTLLESLIVAEDPNDASRVEEDQYIKYPIELERSLMEGSYDQVWRKTNGRDVPGEEFALFSDILINTIRLEIASCAARSYPSLPIASAKNLLFLDSEGAVMDFASEQGWSLEEGRIYFPGLEDAKKEEDGDQKEVINHMVGYARELEMIV</sequence>
<evidence type="ECO:0000256" key="2">
    <source>
        <dbReference type="ARBA" id="ARBA00022942"/>
    </source>
</evidence>
<organism evidence="4 5">
    <name type="scientific">Exophiala oligosperma</name>
    <dbReference type="NCBI Taxonomy" id="215243"/>
    <lineage>
        <taxon>Eukaryota</taxon>
        <taxon>Fungi</taxon>
        <taxon>Dikarya</taxon>
        <taxon>Ascomycota</taxon>
        <taxon>Pezizomycotina</taxon>
        <taxon>Eurotiomycetes</taxon>
        <taxon>Chaetothyriomycetidae</taxon>
        <taxon>Chaetothyriales</taxon>
        <taxon>Herpotrichiellaceae</taxon>
        <taxon>Exophiala</taxon>
    </lineage>
</organism>
<keyword evidence="5" id="KW-1185">Reference proteome</keyword>
<evidence type="ECO:0000313" key="5">
    <source>
        <dbReference type="Proteomes" id="UP000053342"/>
    </source>
</evidence>
<comment type="similarity">
    <text evidence="1">Belongs to the proteasome subunit S14 family.</text>
</comment>
<evidence type="ECO:0000256" key="1">
    <source>
        <dbReference type="ARBA" id="ARBA00009627"/>
    </source>
</evidence>
<dbReference type="InterPro" id="IPR033464">
    <property type="entry name" value="CSN8_PSD8_EIF3K"/>
</dbReference>
<dbReference type="GO" id="GO:0005829">
    <property type="term" value="C:cytosol"/>
    <property type="evidence" value="ECO:0007669"/>
    <property type="project" value="TreeGrafter"/>
</dbReference>
<dbReference type="PANTHER" id="PTHR12387:SF0">
    <property type="entry name" value="26S PROTEASOME NON-ATPASE REGULATORY SUBUNIT 8"/>
    <property type="match status" value="1"/>
</dbReference>
<keyword evidence="2" id="KW-0647">Proteasome</keyword>
<accession>A0A0D2DME8</accession>
<dbReference type="AlphaFoldDB" id="A0A0D2DME8"/>